<organism evidence="15 16">
    <name type="scientific">Equus caballus</name>
    <name type="common">Horse</name>
    <dbReference type="NCBI Taxonomy" id="9796"/>
    <lineage>
        <taxon>Eukaryota</taxon>
        <taxon>Metazoa</taxon>
        <taxon>Chordata</taxon>
        <taxon>Craniata</taxon>
        <taxon>Vertebrata</taxon>
        <taxon>Euteleostomi</taxon>
        <taxon>Mammalia</taxon>
        <taxon>Eutheria</taxon>
        <taxon>Laurasiatheria</taxon>
        <taxon>Perissodactyla</taxon>
        <taxon>Equidae</taxon>
        <taxon>Equus</taxon>
    </lineage>
</organism>
<dbReference type="SUPFAM" id="SSF103652">
    <property type="entry name" value="G protein-binding domain"/>
    <property type="match status" value="2"/>
</dbReference>
<dbReference type="Proteomes" id="UP000002281">
    <property type="component" value="Chromosome 11"/>
</dbReference>
<feature type="region of interest" description="Disordered" evidence="12">
    <location>
        <begin position="357"/>
        <end position="380"/>
    </location>
</feature>
<comment type="similarity">
    <text evidence="3">Belongs to the rabaptin family.</text>
</comment>
<evidence type="ECO:0000259" key="13">
    <source>
        <dbReference type="Pfam" id="PF03528"/>
    </source>
</evidence>
<feature type="coiled-coil region" evidence="11">
    <location>
        <begin position="18"/>
        <end position="286"/>
    </location>
</feature>
<dbReference type="GO" id="GO:0015031">
    <property type="term" value="P:protein transport"/>
    <property type="evidence" value="ECO:0007669"/>
    <property type="project" value="UniProtKB-KW"/>
</dbReference>
<name>A0A3Q2HVD1_HORSE</name>
<evidence type="ECO:0000256" key="9">
    <source>
        <dbReference type="ARBA" id="ARBA00022927"/>
    </source>
</evidence>
<comment type="subcellular location">
    <subcellularLocation>
        <location evidence="2">Cytoplasm</location>
    </subcellularLocation>
    <subcellularLocation>
        <location evidence="1">Early endosome</location>
    </subcellularLocation>
</comment>
<reference evidence="15" key="3">
    <citation type="submission" date="2025-09" db="UniProtKB">
        <authorList>
            <consortium name="Ensembl"/>
        </authorList>
    </citation>
    <scope>IDENTIFICATION</scope>
    <source>
        <strain evidence="15">Thoroughbred</strain>
    </source>
</reference>
<evidence type="ECO:0000259" key="14">
    <source>
        <dbReference type="Pfam" id="PF09311"/>
    </source>
</evidence>
<evidence type="ECO:0000256" key="8">
    <source>
        <dbReference type="ARBA" id="ARBA00022753"/>
    </source>
</evidence>
<dbReference type="FunFam" id="1.20.5.730:FF:000002">
    <property type="entry name" value="Rabaptin, RAB GTPase-binding effector protein 1"/>
    <property type="match status" value="1"/>
</dbReference>
<dbReference type="Pfam" id="PF03528">
    <property type="entry name" value="Rabaptin"/>
    <property type="match status" value="1"/>
</dbReference>
<evidence type="ECO:0000256" key="12">
    <source>
        <dbReference type="SAM" id="MobiDB-lite"/>
    </source>
</evidence>
<dbReference type="Pfam" id="PF09311">
    <property type="entry name" value="Rab5-bind"/>
    <property type="match status" value="1"/>
</dbReference>
<evidence type="ECO:0000313" key="15">
    <source>
        <dbReference type="Ensembl" id="ENSECAP00000039287.1"/>
    </source>
</evidence>
<reference evidence="15 16" key="1">
    <citation type="journal article" date="2009" name="Science">
        <title>Genome sequence, comparative analysis, and population genetics of the domestic horse.</title>
        <authorList>
            <consortium name="Broad Institute Genome Sequencing Platform"/>
            <consortium name="Broad Institute Whole Genome Assembly Team"/>
            <person name="Wade C.M."/>
            <person name="Giulotto E."/>
            <person name="Sigurdsson S."/>
            <person name="Zoli M."/>
            <person name="Gnerre S."/>
            <person name="Imsland F."/>
            <person name="Lear T.L."/>
            <person name="Adelson D.L."/>
            <person name="Bailey E."/>
            <person name="Bellone R.R."/>
            <person name="Bloecker H."/>
            <person name="Distl O."/>
            <person name="Edgar R.C."/>
            <person name="Garber M."/>
            <person name="Leeb T."/>
            <person name="Mauceli E."/>
            <person name="MacLeod J.N."/>
            <person name="Penedo M.C.T."/>
            <person name="Raison J.M."/>
            <person name="Sharpe T."/>
            <person name="Vogel J."/>
            <person name="Andersson L."/>
            <person name="Antczak D.F."/>
            <person name="Biagi T."/>
            <person name="Binns M.M."/>
            <person name="Chowdhary B.P."/>
            <person name="Coleman S.J."/>
            <person name="Della Valle G."/>
            <person name="Fryc S."/>
            <person name="Guerin G."/>
            <person name="Hasegawa T."/>
            <person name="Hill E.W."/>
            <person name="Jurka J."/>
            <person name="Kiialainen A."/>
            <person name="Lindgren G."/>
            <person name="Liu J."/>
            <person name="Magnani E."/>
            <person name="Mickelson J.R."/>
            <person name="Murray J."/>
            <person name="Nergadze S.G."/>
            <person name="Onofrio R."/>
            <person name="Pedroni S."/>
            <person name="Piras M.F."/>
            <person name="Raudsepp T."/>
            <person name="Rocchi M."/>
            <person name="Roeed K.H."/>
            <person name="Ryder O.A."/>
            <person name="Searle S."/>
            <person name="Skow L."/>
            <person name="Swinburne J.E."/>
            <person name="Syvaenen A.C."/>
            <person name="Tozaki T."/>
            <person name="Valberg S.J."/>
            <person name="Vaudin M."/>
            <person name="White J.R."/>
            <person name="Zody M.C."/>
            <person name="Lander E.S."/>
            <person name="Lindblad-Toh K."/>
        </authorList>
    </citation>
    <scope>NUCLEOTIDE SEQUENCE [LARGE SCALE GENOMIC DNA]</scope>
    <source>
        <strain evidence="15 16">Thoroughbred</strain>
    </source>
</reference>
<evidence type="ECO:0000256" key="7">
    <source>
        <dbReference type="ARBA" id="ARBA00022583"/>
    </source>
</evidence>
<dbReference type="InterPro" id="IPR003914">
    <property type="entry name" value="Rabaptin"/>
</dbReference>
<keyword evidence="9" id="KW-0653">Protein transport</keyword>
<dbReference type="InterPro" id="IPR015390">
    <property type="entry name" value="Rabaptin_Rab5-bd_dom"/>
</dbReference>
<evidence type="ECO:0000256" key="6">
    <source>
        <dbReference type="ARBA" id="ARBA00022553"/>
    </source>
</evidence>
<keyword evidence="10 11" id="KW-0175">Coiled coil</keyword>
<feature type="coiled-coil region" evidence="11">
    <location>
        <begin position="557"/>
        <end position="616"/>
    </location>
</feature>
<keyword evidence="4" id="KW-0813">Transport</keyword>
<evidence type="ECO:0000256" key="3">
    <source>
        <dbReference type="ARBA" id="ARBA00006603"/>
    </source>
</evidence>
<evidence type="ECO:0000256" key="11">
    <source>
        <dbReference type="SAM" id="Coils"/>
    </source>
</evidence>
<keyword evidence="6" id="KW-0597">Phosphoprotein</keyword>
<dbReference type="GO" id="GO:0006897">
    <property type="term" value="P:endocytosis"/>
    <property type="evidence" value="ECO:0007669"/>
    <property type="project" value="UniProtKB-KW"/>
</dbReference>
<keyword evidence="16" id="KW-1185">Reference proteome</keyword>
<dbReference type="PRINTS" id="PR01432">
    <property type="entry name" value="RABAPTIN"/>
</dbReference>
<feature type="coiled-coil region" evidence="11">
    <location>
        <begin position="660"/>
        <end position="750"/>
    </location>
</feature>
<evidence type="ECO:0000256" key="5">
    <source>
        <dbReference type="ARBA" id="ARBA00022490"/>
    </source>
</evidence>
<keyword evidence="8" id="KW-0967">Endosome</keyword>
<feature type="region of interest" description="Disordered" evidence="12">
    <location>
        <begin position="315"/>
        <end position="340"/>
    </location>
</feature>
<dbReference type="VGNC" id="VGNC:22133">
    <property type="gene designation" value="RABEP1"/>
</dbReference>
<dbReference type="Gene3D" id="1.20.5.730">
    <property type="entry name" value="Single helix bin"/>
    <property type="match status" value="1"/>
</dbReference>
<evidence type="ECO:0000256" key="2">
    <source>
        <dbReference type="ARBA" id="ARBA00004496"/>
    </source>
</evidence>
<dbReference type="GO" id="GO:0005096">
    <property type="term" value="F:GTPase activator activity"/>
    <property type="evidence" value="ECO:0007669"/>
    <property type="project" value="InterPro"/>
</dbReference>
<evidence type="ECO:0000256" key="10">
    <source>
        <dbReference type="ARBA" id="ARBA00023054"/>
    </source>
</evidence>
<dbReference type="Bgee" id="ENSECAG00000014217">
    <property type="expression patterns" value="Expressed in brainstem and 23 other cell types or tissues"/>
</dbReference>
<evidence type="ECO:0000256" key="1">
    <source>
        <dbReference type="ARBA" id="ARBA00004412"/>
    </source>
</evidence>
<evidence type="ECO:0000313" key="17">
    <source>
        <dbReference type="VGNC" id="VGNC:22133"/>
    </source>
</evidence>
<feature type="domain" description="Rabaptin GTPase-Rab5 binding" evidence="14">
    <location>
        <begin position="556"/>
        <end position="800"/>
    </location>
</feature>
<dbReference type="GO" id="GO:0008083">
    <property type="term" value="F:growth factor activity"/>
    <property type="evidence" value="ECO:0007669"/>
    <property type="project" value="InterPro"/>
</dbReference>
<accession>A0A3Q2HVD1</accession>
<reference evidence="15" key="2">
    <citation type="submission" date="2025-08" db="UniProtKB">
        <authorList>
            <consortium name="Ensembl"/>
        </authorList>
    </citation>
    <scope>IDENTIFICATION</scope>
    <source>
        <strain evidence="15">Thoroughbred</strain>
    </source>
</reference>
<proteinExistence type="inferred from homology"/>
<dbReference type="GO" id="GO:0005769">
    <property type="term" value="C:early endosome"/>
    <property type="evidence" value="ECO:0007669"/>
    <property type="project" value="UniProtKB-SubCell"/>
</dbReference>
<protein>
    <submittedName>
        <fullName evidence="15">Rabaptin, RAB GTPase binding effector protein 1</fullName>
    </submittedName>
</protein>
<dbReference type="Gene3D" id="1.20.5.340">
    <property type="match status" value="1"/>
</dbReference>
<evidence type="ECO:0000256" key="4">
    <source>
        <dbReference type="ARBA" id="ARBA00022448"/>
    </source>
</evidence>
<dbReference type="AlphaFoldDB" id="A0A3Q2HVD1"/>
<dbReference type="Ensembl" id="ENSECAT00000054670.2">
    <property type="protein sequence ID" value="ENSECAP00000039287.1"/>
    <property type="gene ID" value="ENSECAG00000014217.4"/>
</dbReference>
<keyword evidence="7" id="KW-0254">Endocytosis</keyword>
<gene>
    <name evidence="15 17" type="primary">RABEP1</name>
</gene>
<keyword evidence="5" id="KW-0963">Cytoplasm</keyword>
<evidence type="ECO:0000313" key="16">
    <source>
        <dbReference type="Proteomes" id="UP000002281"/>
    </source>
</evidence>
<dbReference type="PANTHER" id="PTHR31179">
    <property type="entry name" value="RAB GTPASE-BINDING EFFECTOR PROTEIN"/>
    <property type="match status" value="1"/>
</dbReference>
<dbReference type="InterPro" id="IPR018514">
    <property type="entry name" value="Rabaptin_CC"/>
</dbReference>
<dbReference type="PANTHER" id="PTHR31179:SF5">
    <property type="entry name" value="RAB GTPASE-BINDING EFFECTOR PROTEIN 1"/>
    <property type="match status" value="1"/>
</dbReference>
<feature type="domain" description="Rabaptin coiled-coil" evidence="13">
    <location>
        <begin position="9"/>
        <end position="495"/>
    </location>
</feature>
<dbReference type="GeneTree" id="ENSGT00530000063743"/>
<sequence>MAQPGPAPQPDVSLQQRVAELEKINAEFLRAQQQLEQEFNQKRAKFKELYLAKEEDLKRQNAVLQAAQDDLGHLRTQLWEAQAEMENIKAIATVSENTKQEAIDEVKRQWREEVASLQAVMKETVRDYEHQFHHRLEQERTQWAQYRESAEREIADLRRRLSEGQEEENLENEMKKAQEDAEKLRSVVMPMEKEIAALKDKLTEAEDKIKELEASKVKELNHYLEAEKSCRTDLEMYVAVLNTQKSVLQEDAEKLRKELHEVCHLLEQERQQHNQLKHTWQKANDQFLESQRLLMRDMQRMEIVLTSEQLRQVEELKKKDQEEDEQQRLNKRKDHKKTDVEEEVKIPVVCALTHEESSAQLSNEEEHLDSTHGSVHSLDGDLLLPSGDPFSKSDNDVFKDGLRRAQSTDSLGTSGSLQSKALGYNYKAKSAGNLDESDFGPLVGADSVSENFDTASLGSLQMPSGFMLTKDQERAIKAMTPEQEETASLLSSVTQGMESAYVSPSGYRLVSETEWNLLQKEVHNAGNKLGRRCDMCSNYEKQLQGIQIQEAETRDQISALALRAQASEILLEELQQAFSQAKRDIQEQMAVLMQSREQVSEELVRLQKDNDSLQGKHSLHVSIQQAEDFILPDSVEALRELVLKYRENIVNVQTAADHVEEKLKAEILFLKEQIQAEQCLKENLEETLQLEIENCKEEIASISSLKAELERIKIEKGQLESTLREKSQQLESLQEMKVTLEDELKKESAAKVTIEQLMFEEKNKAQRLQTELDVSEQVQRDFVKLSQTLQVQLERIRQADSLERIRAILNDTKLTDINQLPET</sequence>